<protein>
    <recommendedName>
        <fullName evidence="5">Porin</fullName>
    </recommendedName>
</protein>
<reference evidence="3 4" key="1">
    <citation type="submission" date="2015-09" db="EMBL/GenBank/DDBJ databases">
        <title>Sorangium comparison.</title>
        <authorList>
            <person name="Zaburannyi N."/>
            <person name="Bunk B."/>
            <person name="Overmann J."/>
            <person name="Mueller R."/>
        </authorList>
    </citation>
    <scope>NUCLEOTIDE SEQUENCE [LARGE SCALE GENOMIC DNA]</scope>
    <source>
        <strain evidence="3 4">So ce26</strain>
    </source>
</reference>
<evidence type="ECO:0000256" key="1">
    <source>
        <dbReference type="SAM" id="Coils"/>
    </source>
</evidence>
<dbReference type="Gene3D" id="2.40.160.10">
    <property type="entry name" value="Porin"/>
    <property type="match status" value="1"/>
</dbReference>
<dbReference type="Proteomes" id="UP000238348">
    <property type="component" value="Chromosome"/>
</dbReference>
<keyword evidence="1" id="KW-0175">Coiled coil</keyword>
<evidence type="ECO:0000256" key="2">
    <source>
        <dbReference type="SAM" id="SignalP"/>
    </source>
</evidence>
<accession>A0A2L0EVR8</accession>
<dbReference type="EMBL" id="CP012673">
    <property type="protein sequence ID" value="AUX43397.1"/>
    <property type="molecule type" value="Genomic_DNA"/>
</dbReference>
<feature type="chain" id="PRO_5014979335" description="Porin" evidence="2">
    <location>
        <begin position="37"/>
        <end position="491"/>
    </location>
</feature>
<evidence type="ECO:0008006" key="5">
    <source>
        <dbReference type="Google" id="ProtNLM"/>
    </source>
</evidence>
<keyword evidence="2" id="KW-0732">Signal</keyword>
<sequence>MMMVRSGRRRARAWRLGCASSAALGGVLVTATLAHAQSPGAGPAPEPPAATGAGVAAAAPAAPAATGETAVEARLAASEKRAAELEKRLAALEDAQVAPEDDDGRELLRIYGFIDVGVQRMWIPENSALAAALPQANALNFVVGNFNLYLDAQPSDHFRFLGELRFTTAPGGAPVPVTPPPPGVDARVSTQPFGAFDSTATAFGSPAVYGGLVSIERAHVDWTRFNLFKVRVGQFFTPIGIYNVDHGSPVLITAAIPFFISSRLFPTRQTGLMLYGSTFTGAWELGYNAYVSNGRNENAPFAFDDNRGFGGRLHATYEDPGKLTLKLGASFIASRARDWVVDYKFLEGSTDIHSTWSFREYTGAGDVSLDIGKTRLRAEAAVVRVLYDEGKREGGFGVYAPDAWKTSTYAVAAHRLDFLNMEPFVTGAALHAPIYSSDTLLQFGGGLNFYITPDVTLRSQVLHTITTILREESSAPDFHTTNVLARLILAF</sequence>
<evidence type="ECO:0000313" key="4">
    <source>
        <dbReference type="Proteomes" id="UP000238348"/>
    </source>
</evidence>
<gene>
    <name evidence="3" type="ORF">SOCE26_048450</name>
</gene>
<name>A0A2L0EVR8_SORCE</name>
<dbReference type="AlphaFoldDB" id="A0A2L0EVR8"/>
<feature type="signal peptide" evidence="2">
    <location>
        <begin position="1"/>
        <end position="36"/>
    </location>
</feature>
<evidence type="ECO:0000313" key="3">
    <source>
        <dbReference type="EMBL" id="AUX43397.1"/>
    </source>
</evidence>
<dbReference type="InterPro" id="IPR023614">
    <property type="entry name" value="Porin_dom_sf"/>
</dbReference>
<dbReference type="SUPFAM" id="SSF56935">
    <property type="entry name" value="Porins"/>
    <property type="match status" value="1"/>
</dbReference>
<feature type="coiled-coil region" evidence="1">
    <location>
        <begin position="68"/>
        <end position="95"/>
    </location>
</feature>
<organism evidence="3 4">
    <name type="scientific">Sorangium cellulosum</name>
    <name type="common">Polyangium cellulosum</name>
    <dbReference type="NCBI Taxonomy" id="56"/>
    <lineage>
        <taxon>Bacteria</taxon>
        <taxon>Pseudomonadati</taxon>
        <taxon>Myxococcota</taxon>
        <taxon>Polyangia</taxon>
        <taxon>Polyangiales</taxon>
        <taxon>Polyangiaceae</taxon>
        <taxon>Sorangium</taxon>
    </lineage>
</organism>
<proteinExistence type="predicted"/>